<sequence>MADNEGSTSKANIPKLDNTKFLHWSMRMKDHLRHKGLIKYITKVPGTLAGAAAYAVNKKHAETIVHLEESQKTLSGQTSKASNKASEEQTDSAAALMHKSKKGKKKGCRGPYCAPGKHNPEATSHDAEHCWKLHPEQRQNSSKTPMASNHPTTKLVEADDGHELEVSLLLTESASKPTVLNSGATHHLINNPDLFHPTADSNIKISTGGHSNFLNASAVRSATLINHCGKKLILKNALLYQLSITNTADKCASLHSSHFEAMHSQSSCYHPKSPNAVCVNLAN</sequence>
<evidence type="ECO:0000313" key="2">
    <source>
        <dbReference type="EMBL" id="KNZ52894.1"/>
    </source>
</evidence>
<reference evidence="2 3" key="1">
    <citation type="submission" date="2015-08" db="EMBL/GenBank/DDBJ databases">
        <title>Next Generation Sequencing and Analysis of the Genome of Puccinia sorghi L Schw, the Causal Agent of Maize Common Rust.</title>
        <authorList>
            <person name="Rochi L."/>
            <person name="Burguener G."/>
            <person name="Darino M."/>
            <person name="Turjanski A."/>
            <person name="Kreff E."/>
            <person name="Dieguez M.J."/>
            <person name="Sacco F."/>
        </authorList>
    </citation>
    <scope>NUCLEOTIDE SEQUENCE [LARGE SCALE GENOMIC DNA]</scope>
    <source>
        <strain evidence="2 3">RO10H11247</strain>
    </source>
</reference>
<dbReference type="OrthoDB" id="1728030at2759"/>
<proteinExistence type="predicted"/>
<evidence type="ECO:0000313" key="3">
    <source>
        <dbReference type="Proteomes" id="UP000037035"/>
    </source>
</evidence>
<feature type="region of interest" description="Disordered" evidence="1">
    <location>
        <begin position="69"/>
        <end position="109"/>
    </location>
</feature>
<dbReference type="VEuPathDB" id="FungiDB:VP01_3407g1"/>
<protein>
    <submittedName>
        <fullName evidence="2">Uncharacterized protein</fullName>
    </submittedName>
</protein>
<organism evidence="2 3">
    <name type="scientific">Puccinia sorghi</name>
    <dbReference type="NCBI Taxonomy" id="27349"/>
    <lineage>
        <taxon>Eukaryota</taxon>
        <taxon>Fungi</taxon>
        <taxon>Dikarya</taxon>
        <taxon>Basidiomycota</taxon>
        <taxon>Pucciniomycotina</taxon>
        <taxon>Pucciniomycetes</taxon>
        <taxon>Pucciniales</taxon>
        <taxon>Pucciniaceae</taxon>
        <taxon>Puccinia</taxon>
    </lineage>
</organism>
<name>A0A0L6UWM8_9BASI</name>
<feature type="compositionally biased region" description="Basic residues" evidence="1">
    <location>
        <begin position="98"/>
        <end position="108"/>
    </location>
</feature>
<feature type="compositionally biased region" description="Polar residues" evidence="1">
    <location>
        <begin position="72"/>
        <end position="84"/>
    </location>
</feature>
<dbReference type="Proteomes" id="UP000037035">
    <property type="component" value="Unassembled WGS sequence"/>
</dbReference>
<accession>A0A0L6UWM8</accession>
<comment type="caution">
    <text evidence="2">The sequence shown here is derived from an EMBL/GenBank/DDBJ whole genome shotgun (WGS) entry which is preliminary data.</text>
</comment>
<keyword evidence="3" id="KW-1185">Reference proteome</keyword>
<gene>
    <name evidence="2" type="ORF">VP01_3407g1</name>
</gene>
<dbReference type="AlphaFoldDB" id="A0A0L6UWM8"/>
<evidence type="ECO:0000256" key="1">
    <source>
        <dbReference type="SAM" id="MobiDB-lite"/>
    </source>
</evidence>
<dbReference type="EMBL" id="LAVV01008399">
    <property type="protein sequence ID" value="KNZ52894.1"/>
    <property type="molecule type" value="Genomic_DNA"/>
</dbReference>